<keyword evidence="2" id="KW-0255">Endonuclease</keyword>
<name>A0ABD5QMG4_9EURY</name>
<accession>A0ABD5QMG4</accession>
<dbReference type="RefSeq" id="WP_122103890.1">
    <property type="nucleotide sequence ID" value="NZ_JBHSKV010000001.1"/>
</dbReference>
<protein>
    <submittedName>
        <fullName evidence="2">Group I intron-associated PD-(D/E)XK endonuclease</fullName>
    </submittedName>
</protein>
<dbReference type="InterPro" id="IPR011856">
    <property type="entry name" value="tRNA_endonuc-like_dom_sf"/>
</dbReference>
<sequence>MSDRERQYTALAGPQERGQATEAIVKAELVSRGVPVLVPEYDNEPYDFVIEIDGNFHRVQVKTAFEATTNGAIRFRTRSVRTKRSGYEREGYDGEIDLFGVYTPIRDEAYLVPIEDVGETQMTIRYLPAENGNTKHVNWYEDYLLDEVFPSLDSNPVA</sequence>
<dbReference type="Pfam" id="PF11645">
    <property type="entry name" value="PDDEXK_5"/>
    <property type="match status" value="1"/>
</dbReference>
<gene>
    <name evidence="2" type="ORF">ACFPJA_01735</name>
</gene>
<dbReference type="EMBL" id="JBHSKV010000001">
    <property type="protein sequence ID" value="MFC5133452.1"/>
    <property type="molecule type" value="Genomic_DNA"/>
</dbReference>
<dbReference type="Gene3D" id="3.40.1350.10">
    <property type="match status" value="1"/>
</dbReference>
<evidence type="ECO:0000259" key="1">
    <source>
        <dbReference type="Pfam" id="PF11645"/>
    </source>
</evidence>
<evidence type="ECO:0000313" key="3">
    <source>
        <dbReference type="Proteomes" id="UP001596145"/>
    </source>
</evidence>
<dbReference type="InterPro" id="IPR021671">
    <property type="entry name" value="PD(D/E)XK_Endonuc"/>
</dbReference>
<keyword evidence="2" id="KW-0378">Hydrolase</keyword>
<keyword evidence="3" id="KW-1185">Reference proteome</keyword>
<keyword evidence="2" id="KW-0540">Nuclease</keyword>
<dbReference type="GO" id="GO:0004519">
    <property type="term" value="F:endonuclease activity"/>
    <property type="evidence" value="ECO:0007669"/>
    <property type="project" value="UniProtKB-KW"/>
</dbReference>
<dbReference type="Proteomes" id="UP001596145">
    <property type="component" value="Unassembled WGS sequence"/>
</dbReference>
<reference evidence="2 3" key="1">
    <citation type="journal article" date="2019" name="Int. J. Syst. Evol. Microbiol.">
        <title>The Global Catalogue of Microorganisms (GCM) 10K type strain sequencing project: providing services to taxonomists for standard genome sequencing and annotation.</title>
        <authorList>
            <consortium name="The Broad Institute Genomics Platform"/>
            <consortium name="The Broad Institute Genome Sequencing Center for Infectious Disease"/>
            <person name="Wu L."/>
            <person name="Ma J."/>
        </authorList>
    </citation>
    <scope>NUCLEOTIDE SEQUENCE [LARGE SCALE GENOMIC DNA]</scope>
    <source>
        <strain evidence="2 3">CGMCC 1.16026</strain>
    </source>
</reference>
<dbReference type="AlphaFoldDB" id="A0ABD5QMG4"/>
<organism evidence="2 3">
    <name type="scientific">Halorubrum glutamatedens</name>
    <dbReference type="NCBI Taxonomy" id="2707018"/>
    <lineage>
        <taxon>Archaea</taxon>
        <taxon>Methanobacteriati</taxon>
        <taxon>Methanobacteriota</taxon>
        <taxon>Stenosarchaea group</taxon>
        <taxon>Halobacteria</taxon>
        <taxon>Halobacteriales</taxon>
        <taxon>Haloferacaceae</taxon>
        <taxon>Halorubrum</taxon>
    </lineage>
</organism>
<feature type="domain" description="PD(D/E)XK endonuclease" evidence="1">
    <location>
        <begin position="15"/>
        <end position="145"/>
    </location>
</feature>
<evidence type="ECO:0000313" key="2">
    <source>
        <dbReference type="EMBL" id="MFC5133452.1"/>
    </source>
</evidence>
<comment type="caution">
    <text evidence="2">The sequence shown here is derived from an EMBL/GenBank/DDBJ whole genome shotgun (WGS) entry which is preliminary data.</text>
</comment>
<proteinExistence type="predicted"/>